<dbReference type="Proteomes" id="UP000652760">
    <property type="component" value="Unassembled WGS sequence"/>
</dbReference>
<evidence type="ECO:0000313" key="4">
    <source>
        <dbReference type="Proteomes" id="UP000652760"/>
    </source>
</evidence>
<feature type="chain" id="PRO_5045677138" evidence="1">
    <location>
        <begin position="34"/>
        <end position="354"/>
    </location>
</feature>
<comment type="caution">
    <text evidence="3">The sequence shown here is derived from an EMBL/GenBank/DDBJ whole genome shotgun (WGS) entry which is preliminary data.</text>
</comment>
<dbReference type="InterPro" id="IPR006311">
    <property type="entry name" value="TAT_signal"/>
</dbReference>
<dbReference type="PANTHER" id="PTHR30535">
    <property type="entry name" value="VITAMIN B12-BINDING PROTEIN"/>
    <property type="match status" value="1"/>
</dbReference>
<accession>A0ABS1FFU8</accession>
<evidence type="ECO:0000256" key="1">
    <source>
        <dbReference type="SAM" id="SignalP"/>
    </source>
</evidence>
<dbReference type="Pfam" id="PF01497">
    <property type="entry name" value="Peripla_BP_2"/>
    <property type="match status" value="1"/>
</dbReference>
<dbReference type="PROSITE" id="PS50983">
    <property type="entry name" value="FE_B12_PBP"/>
    <property type="match status" value="1"/>
</dbReference>
<keyword evidence="1" id="KW-0732">Signal</keyword>
<dbReference type="InterPro" id="IPR002491">
    <property type="entry name" value="ABC_transptr_periplasmic_BD"/>
</dbReference>
<reference evidence="4" key="1">
    <citation type="submission" date="2021-01" db="EMBL/GenBank/DDBJ databases">
        <title>Genome public.</title>
        <authorList>
            <person name="Liu C."/>
            <person name="Sun Q."/>
        </authorList>
    </citation>
    <scope>NUCLEOTIDE SEQUENCE [LARGE SCALE GENOMIC DNA]</scope>
    <source>
        <strain evidence="4">YIM B02556</strain>
    </source>
</reference>
<proteinExistence type="predicted"/>
<feature type="signal peptide" evidence="1">
    <location>
        <begin position="1"/>
        <end position="33"/>
    </location>
</feature>
<dbReference type="InterPro" id="IPR050902">
    <property type="entry name" value="ABC_Transporter_SBP"/>
</dbReference>
<evidence type="ECO:0000259" key="2">
    <source>
        <dbReference type="PROSITE" id="PS50983"/>
    </source>
</evidence>
<name>A0ABS1FFU8_9PROT</name>
<organism evidence="3 4">
    <name type="scientific">Azospirillum endophyticum</name>
    <dbReference type="NCBI Taxonomy" id="2800326"/>
    <lineage>
        <taxon>Bacteria</taxon>
        <taxon>Pseudomonadati</taxon>
        <taxon>Pseudomonadota</taxon>
        <taxon>Alphaproteobacteria</taxon>
        <taxon>Rhodospirillales</taxon>
        <taxon>Azospirillaceae</taxon>
        <taxon>Azospirillum</taxon>
    </lineage>
</organism>
<dbReference type="PROSITE" id="PS51318">
    <property type="entry name" value="TAT"/>
    <property type="match status" value="1"/>
</dbReference>
<gene>
    <name evidence="3" type="ORF">JHL17_33470</name>
</gene>
<dbReference type="EMBL" id="JAENHM010000084">
    <property type="protein sequence ID" value="MBK1842316.1"/>
    <property type="molecule type" value="Genomic_DNA"/>
</dbReference>
<sequence length="354" mass="37688">MPNAAHFPALRRAALALCAGLAGLGLVTASASAAEATGYPLTIHNCGMSVTFDKAPTRAVALGQNTTEILLSLGLADRIVGTAVWMGPVMKPFEAQNARIRRLADNDPSFEAVIAREPDLVAAQFEWHVGPNGSVAKREQFTQLGIPTYISPADCVEKDNSGGGDGLRKQMFTMDLVYREIQDLARIFDVGDRGEALVAALRKREAAAVASVALGVAGGKAKGVPVVFWFSSKEVRGDAFVAGRNGAPAYIVKALGARNVVTTEEEWPLVSWERIAAADPAVIVIATMDRRRYAADDPAVKLAFLESDPVTGKLEAVRKKRFVLMDAQSMNPTIRTIDGIEALADGIKAFGLAE</sequence>
<protein>
    <submittedName>
        <fullName evidence="3">ABC transporter substrate-binding protein</fullName>
    </submittedName>
</protein>
<dbReference type="SUPFAM" id="SSF53807">
    <property type="entry name" value="Helical backbone' metal receptor"/>
    <property type="match status" value="1"/>
</dbReference>
<evidence type="ECO:0000313" key="3">
    <source>
        <dbReference type="EMBL" id="MBK1842316.1"/>
    </source>
</evidence>
<dbReference type="PANTHER" id="PTHR30535:SF7">
    <property type="entry name" value="IRON(III) DICITRATE-BINDING PROTEIN"/>
    <property type="match status" value="1"/>
</dbReference>
<keyword evidence="4" id="KW-1185">Reference proteome</keyword>
<dbReference type="RefSeq" id="WP_200198969.1">
    <property type="nucleotide sequence ID" value="NZ_JAENHM010000084.1"/>
</dbReference>
<dbReference type="Gene3D" id="3.40.50.1980">
    <property type="entry name" value="Nitrogenase molybdenum iron protein domain"/>
    <property type="match status" value="2"/>
</dbReference>
<feature type="domain" description="Fe/B12 periplasmic-binding" evidence="2">
    <location>
        <begin position="58"/>
        <end position="354"/>
    </location>
</feature>